<evidence type="ECO:0000313" key="3">
    <source>
        <dbReference type="EMBL" id="GLX78996.1"/>
    </source>
</evidence>
<reference evidence="3 4" key="1">
    <citation type="submission" date="2023-03" db="EMBL/GenBank/DDBJ databases">
        <title>Draft genome sequence of Thalassotalea insulae KCTC 62186T.</title>
        <authorList>
            <person name="Sawabe T."/>
        </authorList>
    </citation>
    <scope>NUCLEOTIDE SEQUENCE [LARGE SCALE GENOMIC DNA]</scope>
    <source>
        <strain evidence="3 4">KCTC 62186</strain>
    </source>
</reference>
<keyword evidence="4" id="KW-1185">Reference proteome</keyword>
<keyword evidence="1" id="KW-1133">Transmembrane helix</keyword>
<dbReference type="InterPro" id="IPR021994">
    <property type="entry name" value="DUF3592"/>
</dbReference>
<feature type="transmembrane region" description="Helical" evidence="1">
    <location>
        <begin position="126"/>
        <end position="146"/>
    </location>
</feature>
<feature type="domain" description="DUF3592" evidence="2">
    <location>
        <begin position="54"/>
        <end position="122"/>
    </location>
</feature>
<evidence type="ECO:0000256" key="1">
    <source>
        <dbReference type="SAM" id="Phobius"/>
    </source>
</evidence>
<feature type="transmembrane region" description="Helical" evidence="1">
    <location>
        <begin position="6"/>
        <end position="24"/>
    </location>
</feature>
<organism evidence="3 4">
    <name type="scientific">Thalassotalea insulae</name>
    <dbReference type="NCBI Taxonomy" id="2056778"/>
    <lineage>
        <taxon>Bacteria</taxon>
        <taxon>Pseudomonadati</taxon>
        <taxon>Pseudomonadota</taxon>
        <taxon>Gammaproteobacteria</taxon>
        <taxon>Alteromonadales</taxon>
        <taxon>Colwelliaceae</taxon>
        <taxon>Thalassotalea</taxon>
    </lineage>
</organism>
<evidence type="ECO:0000259" key="2">
    <source>
        <dbReference type="Pfam" id="PF12158"/>
    </source>
</evidence>
<name>A0ABQ6GXS6_9GAMM</name>
<gene>
    <name evidence="3" type="ORF">tinsulaeT_23360</name>
</gene>
<keyword evidence="1" id="KW-0472">Membrane</keyword>
<comment type="caution">
    <text evidence="3">The sequence shown here is derived from an EMBL/GenBank/DDBJ whole genome shotgun (WGS) entry which is preliminary data.</text>
</comment>
<dbReference type="Proteomes" id="UP001157186">
    <property type="component" value="Unassembled WGS sequence"/>
</dbReference>
<dbReference type="EMBL" id="BSST01000001">
    <property type="protein sequence ID" value="GLX78996.1"/>
    <property type="molecule type" value="Genomic_DNA"/>
</dbReference>
<accession>A0ABQ6GXS6</accession>
<evidence type="ECO:0000313" key="4">
    <source>
        <dbReference type="Proteomes" id="UP001157186"/>
    </source>
</evidence>
<sequence>MTDELLMLGIKVYVLAMTSISLFFQWRMSQWQPVWGELAELKNTQLSYDNSAAEQSWMLTALYRYQVGGEVYYGSRVSAWEMTGSGALRNIPGFLTRYIEQGRGEQVRVYHHPTKPKKSMLIIPGWRSYLLTTIFGGGIFLLFHFAQ</sequence>
<protein>
    <recommendedName>
        <fullName evidence="2">DUF3592 domain-containing protein</fullName>
    </recommendedName>
</protein>
<dbReference type="Pfam" id="PF12158">
    <property type="entry name" value="DUF3592"/>
    <property type="match status" value="1"/>
</dbReference>
<dbReference type="RefSeq" id="WP_284244877.1">
    <property type="nucleotide sequence ID" value="NZ_BSST01000001.1"/>
</dbReference>
<keyword evidence="1" id="KW-0812">Transmembrane</keyword>
<proteinExistence type="predicted"/>